<sequence length="61" mass="6803">MADITANHQITEVANNYMKEFQSTEVDAILKQAGETNCAWWLDSSEPSRPSNSRARKICSG</sequence>
<feature type="region of interest" description="Disordered" evidence="1">
    <location>
        <begin position="42"/>
        <end position="61"/>
    </location>
</feature>
<evidence type="ECO:0000313" key="2">
    <source>
        <dbReference type="EMBL" id="CDP12386.1"/>
    </source>
</evidence>
<dbReference type="EMBL" id="HG739148">
    <property type="protein sequence ID" value="CDP12386.1"/>
    <property type="molecule type" value="Genomic_DNA"/>
</dbReference>
<accession>A0A068UVD8</accession>
<reference evidence="3" key="1">
    <citation type="journal article" date="2014" name="Science">
        <title>The coffee genome provides insight into the convergent evolution of caffeine biosynthesis.</title>
        <authorList>
            <person name="Denoeud F."/>
            <person name="Carretero-Paulet L."/>
            <person name="Dereeper A."/>
            <person name="Droc G."/>
            <person name="Guyot R."/>
            <person name="Pietrella M."/>
            <person name="Zheng C."/>
            <person name="Alberti A."/>
            <person name="Anthony F."/>
            <person name="Aprea G."/>
            <person name="Aury J.M."/>
            <person name="Bento P."/>
            <person name="Bernard M."/>
            <person name="Bocs S."/>
            <person name="Campa C."/>
            <person name="Cenci A."/>
            <person name="Combes M.C."/>
            <person name="Crouzillat D."/>
            <person name="Da Silva C."/>
            <person name="Daddiego L."/>
            <person name="De Bellis F."/>
            <person name="Dussert S."/>
            <person name="Garsmeur O."/>
            <person name="Gayraud T."/>
            <person name="Guignon V."/>
            <person name="Jahn K."/>
            <person name="Jamilloux V."/>
            <person name="Joet T."/>
            <person name="Labadie K."/>
            <person name="Lan T."/>
            <person name="Leclercq J."/>
            <person name="Lepelley M."/>
            <person name="Leroy T."/>
            <person name="Li L.T."/>
            <person name="Librado P."/>
            <person name="Lopez L."/>
            <person name="Munoz A."/>
            <person name="Noel B."/>
            <person name="Pallavicini A."/>
            <person name="Perrotta G."/>
            <person name="Poncet V."/>
            <person name="Pot D."/>
            <person name="Priyono X."/>
            <person name="Rigoreau M."/>
            <person name="Rouard M."/>
            <person name="Rozas J."/>
            <person name="Tranchant-Dubreuil C."/>
            <person name="VanBuren R."/>
            <person name="Zhang Q."/>
            <person name="Andrade A.C."/>
            <person name="Argout X."/>
            <person name="Bertrand B."/>
            <person name="de Kochko A."/>
            <person name="Graziosi G."/>
            <person name="Henry R.J."/>
            <person name="Jayarama X."/>
            <person name="Ming R."/>
            <person name="Nagai C."/>
            <person name="Rounsley S."/>
            <person name="Sankoff D."/>
            <person name="Giuliano G."/>
            <person name="Albert V.A."/>
            <person name="Wincker P."/>
            <person name="Lashermes P."/>
        </authorList>
    </citation>
    <scope>NUCLEOTIDE SEQUENCE [LARGE SCALE GENOMIC DNA]</scope>
    <source>
        <strain evidence="3">cv. DH200-94</strain>
    </source>
</reference>
<organism evidence="2 3">
    <name type="scientific">Coffea canephora</name>
    <name type="common">Robusta coffee</name>
    <dbReference type="NCBI Taxonomy" id="49390"/>
    <lineage>
        <taxon>Eukaryota</taxon>
        <taxon>Viridiplantae</taxon>
        <taxon>Streptophyta</taxon>
        <taxon>Embryophyta</taxon>
        <taxon>Tracheophyta</taxon>
        <taxon>Spermatophyta</taxon>
        <taxon>Magnoliopsida</taxon>
        <taxon>eudicotyledons</taxon>
        <taxon>Gunneridae</taxon>
        <taxon>Pentapetalae</taxon>
        <taxon>asterids</taxon>
        <taxon>lamiids</taxon>
        <taxon>Gentianales</taxon>
        <taxon>Rubiaceae</taxon>
        <taxon>Ixoroideae</taxon>
        <taxon>Gardenieae complex</taxon>
        <taxon>Bertiereae - Coffeeae clade</taxon>
        <taxon>Coffeeae</taxon>
        <taxon>Coffea</taxon>
    </lineage>
</organism>
<name>A0A068UVD8_COFCA</name>
<evidence type="ECO:0000256" key="1">
    <source>
        <dbReference type="SAM" id="MobiDB-lite"/>
    </source>
</evidence>
<evidence type="ECO:0000313" key="3">
    <source>
        <dbReference type="Proteomes" id="UP000295252"/>
    </source>
</evidence>
<dbReference type="InParanoid" id="A0A068UVD8"/>
<gene>
    <name evidence="2" type="ORF">GSCOC_T00035896001</name>
</gene>
<proteinExistence type="predicted"/>
<keyword evidence="3" id="KW-1185">Reference proteome</keyword>
<dbReference type="AlphaFoldDB" id="A0A068UVD8"/>
<protein>
    <submittedName>
        <fullName evidence="2">Uncharacterized protein</fullName>
    </submittedName>
</protein>
<dbReference type="Proteomes" id="UP000295252">
    <property type="component" value="Chromosome VI"/>
</dbReference>
<dbReference type="Gramene" id="CDP12386">
    <property type="protein sequence ID" value="CDP12386"/>
    <property type="gene ID" value="GSCOC_T00035896001"/>
</dbReference>